<evidence type="ECO:0000313" key="4">
    <source>
        <dbReference type="Proteomes" id="UP000297031"/>
    </source>
</evidence>
<dbReference type="OrthoDB" id="9807907at2"/>
<dbReference type="CDD" id="cd00093">
    <property type="entry name" value="HTH_XRE"/>
    <property type="match status" value="1"/>
</dbReference>
<dbReference type="PROSITE" id="PS50943">
    <property type="entry name" value="HTH_CROC1"/>
    <property type="match status" value="1"/>
</dbReference>
<accession>A0A4P7VRS2</accession>
<dbReference type="Pfam" id="PF13749">
    <property type="entry name" value="HATPase_c_4"/>
    <property type="match status" value="1"/>
</dbReference>
<dbReference type="AlphaFoldDB" id="A0A4P7VRS2"/>
<feature type="domain" description="HTH cro/C1-type" evidence="2">
    <location>
        <begin position="562"/>
        <end position="589"/>
    </location>
</feature>
<dbReference type="PANTHER" id="PTHR30595:SF6">
    <property type="entry name" value="SCHLAFEN ALBA-2 DOMAIN-CONTAINING PROTEIN"/>
    <property type="match status" value="1"/>
</dbReference>
<evidence type="ECO:0000313" key="3">
    <source>
        <dbReference type="EMBL" id="QCD36960.1"/>
    </source>
</evidence>
<feature type="region of interest" description="Disordered" evidence="1">
    <location>
        <begin position="402"/>
        <end position="438"/>
    </location>
</feature>
<protein>
    <submittedName>
        <fullName evidence="3">Winged helix-turn-helix transcriptional regulator</fullName>
    </submittedName>
</protein>
<dbReference type="Pfam" id="PF04326">
    <property type="entry name" value="SLFN_AlbA_2"/>
    <property type="match status" value="1"/>
</dbReference>
<sequence>MTIDLDYIEHLAENHEGVDVEFKETTGQLNRGMETLCGMFNGSGGVVVFGVSNKGKIIGQEIGDKTTREIGEAINKFDPAVDIQPIYVPVDNSDKYAIVFRTDGLESDKPYMWDGKPYRRHDSVTSVMPREKFIRLHELQRGLKYKWENEVNQNLTIDDLDEQLIHNVIQSAVRRGRLSNDALNDTVPIALSRLNLTKDGAVCNSAAVLFGKVFSDYPQCRLRLARFKGASKQYFIDNQQHEGNIFELVDAAMAFFFKHLNLSGTTHNRLYREDNLEIPYDALREAVVNAYCHMRWGYEIATVGIAIYDDCIVIENAGRFPVRISPNTLMRKEEEDRKNTSMPPNPVIANVMYLAGLIEHWGRGLSMMARQCEGAGLPAPEFYCDGTIVKITFMRPKNTVDVSSSANSSASNSASDSTSNSTSNSTSDGTSRGSAAASLTKEGRTIKMSILKLIGIIGEDWLSLHDILGIMRLTSRFSFTKTYLKPAISAGLVALENPDSTNAPNQRYGLTLKGKALYYERLYNENDVQNDLQRIKVDPQTDLEGQNDLQIVEDGPQKHAVIRAIKENNGISRAELARIAGCSESTIKRRMKEWNIAWLGHPKTGHWVFVKDIQ</sequence>
<dbReference type="KEGG" id="mgod:E7746_14270"/>
<name>A0A4P7VRS2_9BACT</name>
<feature type="compositionally biased region" description="Low complexity" evidence="1">
    <location>
        <begin position="402"/>
        <end position="431"/>
    </location>
</feature>
<evidence type="ECO:0000259" key="2">
    <source>
        <dbReference type="PROSITE" id="PS50943"/>
    </source>
</evidence>
<dbReference type="RefSeq" id="WP_136411249.1">
    <property type="nucleotide sequence ID" value="NZ_CP039393.1"/>
</dbReference>
<dbReference type="PANTHER" id="PTHR30595">
    <property type="entry name" value="GLPR-RELATED TRANSCRIPTIONAL REPRESSOR"/>
    <property type="match status" value="1"/>
</dbReference>
<dbReference type="EMBL" id="CP039393">
    <property type="protein sequence ID" value="QCD36960.1"/>
    <property type="molecule type" value="Genomic_DNA"/>
</dbReference>
<dbReference type="InterPro" id="IPR038461">
    <property type="entry name" value="Schlafen_AlbA_2_dom_sf"/>
</dbReference>
<dbReference type="Pfam" id="PF21247">
    <property type="entry name" value="Fic-like_C"/>
    <property type="match status" value="1"/>
</dbReference>
<dbReference type="InterPro" id="IPR049514">
    <property type="entry name" value="Fic-like_C"/>
</dbReference>
<dbReference type="Gene3D" id="1.10.10.10">
    <property type="entry name" value="Winged helix-like DNA-binding domain superfamily/Winged helix DNA-binding domain"/>
    <property type="match status" value="1"/>
</dbReference>
<dbReference type="Pfam" id="PF13412">
    <property type="entry name" value="HTH_24"/>
    <property type="match status" value="1"/>
</dbReference>
<dbReference type="Gene3D" id="3.30.950.30">
    <property type="entry name" value="Schlafen, AAA domain"/>
    <property type="match status" value="1"/>
</dbReference>
<organism evidence="3 4">
    <name type="scientific">Muribaculum gordoncarteri</name>
    <dbReference type="NCBI Taxonomy" id="2530390"/>
    <lineage>
        <taxon>Bacteria</taxon>
        <taxon>Pseudomonadati</taxon>
        <taxon>Bacteroidota</taxon>
        <taxon>Bacteroidia</taxon>
        <taxon>Bacteroidales</taxon>
        <taxon>Muribaculaceae</taxon>
        <taxon>Muribaculum</taxon>
    </lineage>
</organism>
<keyword evidence="4" id="KW-1185">Reference proteome</keyword>
<dbReference type="Proteomes" id="UP000297031">
    <property type="component" value="Chromosome"/>
</dbReference>
<dbReference type="InterPro" id="IPR036388">
    <property type="entry name" value="WH-like_DNA-bd_sf"/>
</dbReference>
<gene>
    <name evidence="3" type="ORF">E7746_14270</name>
</gene>
<dbReference type="InterPro" id="IPR038475">
    <property type="entry name" value="RecG_C_sf"/>
</dbReference>
<dbReference type="Gene3D" id="3.30.565.60">
    <property type="match status" value="1"/>
</dbReference>
<proteinExistence type="predicted"/>
<dbReference type="InterPro" id="IPR007421">
    <property type="entry name" value="Schlafen_AlbA_2_dom"/>
</dbReference>
<dbReference type="InterPro" id="IPR001387">
    <property type="entry name" value="Cro/C1-type_HTH"/>
</dbReference>
<reference evidence="3 4" key="1">
    <citation type="submission" date="2019-02" db="EMBL/GenBank/DDBJ databases">
        <title>Isolation and identification of novel species under the genus Muribaculum.</title>
        <authorList>
            <person name="Miyake S."/>
            <person name="Ding Y."/>
            <person name="Low A."/>
            <person name="Soh M."/>
            <person name="Seedorf H."/>
        </authorList>
    </citation>
    <scope>NUCLEOTIDE SEQUENCE [LARGE SCALE GENOMIC DNA]</scope>
    <source>
        <strain evidence="3 4">TLL-A4</strain>
    </source>
</reference>
<evidence type="ECO:0000256" key="1">
    <source>
        <dbReference type="SAM" id="MobiDB-lite"/>
    </source>
</evidence>